<dbReference type="RefSeq" id="WP_169225660.1">
    <property type="nucleotide sequence ID" value="NZ_JABBGC010000001.1"/>
</dbReference>
<dbReference type="InterPro" id="IPR025250">
    <property type="entry name" value="DUF4199"/>
</dbReference>
<feature type="transmembrane region" description="Helical" evidence="1">
    <location>
        <begin position="33"/>
        <end position="53"/>
    </location>
</feature>
<dbReference type="AlphaFoldDB" id="A0A848GJU5"/>
<feature type="transmembrane region" description="Helical" evidence="1">
    <location>
        <begin position="127"/>
        <end position="155"/>
    </location>
</feature>
<evidence type="ECO:0000313" key="3">
    <source>
        <dbReference type="Proteomes" id="UP000583266"/>
    </source>
</evidence>
<feature type="transmembrane region" description="Helical" evidence="1">
    <location>
        <begin position="6"/>
        <end position="26"/>
    </location>
</feature>
<organism evidence="2 3">
    <name type="scientific">Chitinophaga fulva</name>
    <dbReference type="NCBI Taxonomy" id="2728842"/>
    <lineage>
        <taxon>Bacteria</taxon>
        <taxon>Pseudomonadati</taxon>
        <taxon>Bacteroidota</taxon>
        <taxon>Chitinophagia</taxon>
        <taxon>Chitinophagales</taxon>
        <taxon>Chitinophagaceae</taxon>
        <taxon>Chitinophaga</taxon>
    </lineage>
</organism>
<dbReference type="Pfam" id="PF13858">
    <property type="entry name" value="DUF4199"/>
    <property type="match status" value="1"/>
</dbReference>
<gene>
    <name evidence="2" type="ORF">HHL17_15860</name>
</gene>
<comment type="caution">
    <text evidence="2">The sequence shown here is derived from an EMBL/GenBank/DDBJ whole genome shotgun (WGS) entry which is preliminary data.</text>
</comment>
<name>A0A848GJU5_9BACT</name>
<proteinExistence type="predicted"/>
<keyword evidence="1" id="KW-1133">Transmembrane helix</keyword>
<evidence type="ECO:0000256" key="1">
    <source>
        <dbReference type="SAM" id="Phobius"/>
    </source>
</evidence>
<keyword evidence="1" id="KW-0812">Transmembrane</keyword>
<dbReference type="EMBL" id="JABBGC010000001">
    <property type="protein sequence ID" value="NML38684.1"/>
    <property type="molecule type" value="Genomic_DNA"/>
</dbReference>
<keyword evidence="3" id="KW-1185">Reference proteome</keyword>
<reference evidence="2 3" key="1">
    <citation type="submission" date="2020-04" db="EMBL/GenBank/DDBJ databases">
        <title>Chitinophaga sp. G-6-1-13 sp. nov., isolated from soil.</title>
        <authorList>
            <person name="Dahal R.H."/>
            <person name="Chaudhary D.K."/>
        </authorList>
    </citation>
    <scope>NUCLEOTIDE SEQUENCE [LARGE SCALE GENOMIC DNA]</scope>
    <source>
        <strain evidence="2 3">G-6-1-13</strain>
    </source>
</reference>
<evidence type="ECO:0000313" key="2">
    <source>
        <dbReference type="EMBL" id="NML38684.1"/>
    </source>
</evidence>
<protein>
    <submittedName>
        <fullName evidence="2">DUF4199 domain-containing protein</fullName>
    </submittedName>
</protein>
<feature type="transmembrane region" description="Helical" evidence="1">
    <location>
        <begin position="73"/>
        <end position="92"/>
    </location>
</feature>
<accession>A0A848GJU5</accession>
<dbReference type="Proteomes" id="UP000583266">
    <property type="component" value="Unassembled WGS sequence"/>
</dbReference>
<keyword evidence="1" id="KW-0472">Membrane</keyword>
<sequence>MNKNYVQYGLITSAIMVVLSVLFYILNLNQEKWAQWVGVLVMGVGIILASINFSKINDGHVTFGNVFGNGFKASLIISVITIAFSAIMLMIFPDIRDKALEVSRLELEKKNMSEEQIEQAIGFTKKFFMIFVIVGGLFFSVICGVIASAIGAAVARKSDK</sequence>